<feature type="region of interest" description="Disordered" evidence="1">
    <location>
        <begin position="1"/>
        <end position="193"/>
    </location>
</feature>
<dbReference type="AlphaFoldDB" id="W9SY56"/>
<dbReference type="STRING" id="981085.W9SY56"/>
<sequence>MDTCHEMEGEQMKSLSTGSKLAANGKIGATGSSSSKEISLDASTEPLVGGGKDSKIPESSVPTSPVGNNEVPKASRKKKLRSKKSTKQDVADSSLLKDDAAKGARGTSRAKKSSIGKSKQEPLQAPKLNLNGSRPAEIADSYSSSTKPMSNKKSGKSSSKEKPGKAAEKSSQKHKAQQLGQVKRPGQMSLKPLYPPTGKSVIVMESITKAKLDCLVELSWLVFSVGGVGLFLVIGSFCEEEIRMPVKSKARRNMGKTSAAEYQSSSFISQVAKTASMTALKAEREFMNGDFKFSNQISPISFVLFGREVRVLGIVS</sequence>
<proteinExistence type="predicted"/>
<reference evidence="3" key="1">
    <citation type="submission" date="2013-01" db="EMBL/GenBank/DDBJ databases">
        <title>Draft Genome Sequence of a Mulberry Tree, Morus notabilis C.K. Schneid.</title>
        <authorList>
            <person name="He N."/>
            <person name="Zhao S."/>
        </authorList>
    </citation>
    <scope>NUCLEOTIDE SEQUENCE</scope>
</reference>
<feature type="compositionally biased region" description="Basic and acidic residues" evidence="1">
    <location>
        <begin position="86"/>
        <end position="102"/>
    </location>
</feature>
<evidence type="ECO:0000313" key="2">
    <source>
        <dbReference type="EMBL" id="EXC32761.1"/>
    </source>
</evidence>
<dbReference type="EMBL" id="KE346312">
    <property type="protein sequence ID" value="EXC32761.1"/>
    <property type="molecule type" value="Genomic_DNA"/>
</dbReference>
<accession>W9SY56</accession>
<dbReference type="Proteomes" id="UP000030645">
    <property type="component" value="Unassembled WGS sequence"/>
</dbReference>
<protein>
    <submittedName>
        <fullName evidence="2">Uncharacterized protein</fullName>
    </submittedName>
</protein>
<gene>
    <name evidence="2" type="ORF">L484_019874</name>
</gene>
<feature type="compositionally biased region" description="Basic residues" evidence="1">
    <location>
        <begin position="74"/>
        <end position="85"/>
    </location>
</feature>
<organism evidence="2 3">
    <name type="scientific">Morus notabilis</name>
    <dbReference type="NCBI Taxonomy" id="981085"/>
    <lineage>
        <taxon>Eukaryota</taxon>
        <taxon>Viridiplantae</taxon>
        <taxon>Streptophyta</taxon>
        <taxon>Embryophyta</taxon>
        <taxon>Tracheophyta</taxon>
        <taxon>Spermatophyta</taxon>
        <taxon>Magnoliopsida</taxon>
        <taxon>eudicotyledons</taxon>
        <taxon>Gunneridae</taxon>
        <taxon>Pentapetalae</taxon>
        <taxon>rosids</taxon>
        <taxon>fabids</taxon>
        <taxon>Rosales</taxon>
        <taxon>Moraceae</taxon>
        <taxon>Moreae</taxon>
        <taxon>Morus</taxon>
    </lineage>
</organism>
<evidence type="ECO:0000313" key="3">
    <source>
        <dbReference type="Proteomes" id="UP000030645"/>
    </source>
</evidence>
<feature type="compositionally biased region" description="Basic and acidic residues" evidence="1">
    <location>
        <begin position="158"/>
        <end position="171"/>
    </location>
</feature>
<keyword evidence="3" id="KW-1185">Reference proteome</keyword>
<feature type="compositionally biased region" description="Basic and acidic residues" evidence="1">
    <location>
        <begin position="1"/>
        <end position="11"/>
    </location>
</feature>
<name>W9SY56_9ROSA</name>
<evidence type="ECO:0000256" key="1">
    <source>
        <dbReference type="SAM" id="MobiDB-lite"/>
    </source>
</evidence>